<dbReference type="Pfam" id="PF04375">
    <property type="entry name" value="HemX"/>
    <property type="match status" value="1"/>
</dbReference>
<reference evidence="4 6" key="2">
    <citation type="submission" date="2021-03" db="EMBL/GenBank/DDBJ databases">
        <authorList>
            <person name="Li Y."/>
            <person name="Li S."/>
            <person name="Chen M."/>
            <person name="Peng G."/>
            <person name="Tan Z."/>
            <person name="An Q."/>
        </authorList>
    </citation>
    <scope>NUCLEOTIDE SEQUENCE [LARGE SCALE GENOMIC DNA]</scope>
    <source>
        <strain evidence="4 6">Ola 51</strain>
    </source>
</reference>
<keyword evidence="3" id="KW-1133">Transmembrane helix</keyword>
<dbReference type="NCBIfam" id="NF008173">
    <property type="entry name" value="PRK10920.1"/>
    <property type="match status" value="1"/>
</dbReference>
<dbReference type="Proteomes" id="UP000182314">
    <property type="component" value="Unassembled WGS sequence"/>
</dbReference>
<sequence>MTEQENSSAVVEETKAADGATPPPEKAEKNRRANRTSLALSAIAIAIALASGAGLYGWVKQQVATLHSNNGEIANQVIALQQSQDKQRAELEGVIKQQADQLNAAKRQNDVLAKQLDEVQQKVATISGSDAKTWQLAQADFLVKLAGRKLWSDQDVTTAAALLKSADASLADMNDPSLITARRAITDDIGSLSAITQVDYDGIILNLNQLSNQIDNLRLADNNDDDSPMDDDSSELSGSISEWRVNLQKSWQNFMDSFITIRRRDETAVPLLAPNQDIYLRENIRSRLLVAAQAVPRHQEETYKQALDNVSTWVRAYYDTDDAATKSFLEEVDKLSQQTIAMNLPESLQSQPILEKLMQTRVRNLLAQPAVTSEQAPANAAAAQGE</sequence>
<dbReference type="EMBL" id="FOKO01000009">
    <property type="protein sequence ID" value="SFD33561.1"/>
    <property type="molecule type" value="Genomic_DNA"/>
</dbReference>
<keyword evidence="3" id="KW-0472">Membrane</keyword>
<evidence type="ECO:0000313" key="4">
    <source>
        <dbReference type="EMBL" id="ANI85093.1"/>
    </source>
</evidence>
<evidence type="ECO:0000313" key="6">
    <source>
        <dbReference type="Proteomes" id="UP000078227"/>
    </source>
</evidence>
<dbReference type="PANTHER" id="PTHR38043:SF1">
    <property type="entry name" value="PROTEIN HEMX"/>
    <property type="match status" value="1"/>
</dbReference>
<feature type="region of interest" description="Disordered" evidence="2">
    <location>
        <begin position="1"/>
        <end position="33"/>
    </location>
</feature>
<name>A0AA94H948_9ENTR</name>
<feature type="transmembrane region" description="Helical" evidence="3">
    <location>
        <begin position="38"/>
        <end position="59"/>
    </location>
</feature>
<organism evidence="5 7">
    <name type="scientific">Kosakonia oryzae</name>
    <dbReference type="NCBI Taxonomy" id="497725"/>
    <lineage>
        <taxon>Bacteria</taxon>
        <taxon>Pseudomonadati</taxon>
        <taxon>Pseudomonadota</taxon>
        <taxon>Gammaproteobacteria</taxon>
        <taxon>Enterobacterales</taxon>
        <taxon>Enterobacteriaceae</taxon>
        <taxon>Kosakonia</taxon>
    </lineage>
</organism>
<dbReference type="GO" id="GO:0032259">
    <property type="term" value="P:methylation"/>
    <property type="evidence" value="ECO:0007669"/>
    <property type="project" value="UniProtKB-KW"/>
</dbReference>
<keyword evidence="6" id="KW-1185">Reference proteome</keyword>
<evidence type="ECO:0000256" key="1">
    <source>
        <dbReference type="SAM" id="Coils"/>
    </source>
</evidence>
<dbReference type="AlphaFoldDB" id="A0AA94H948"/>
<evidence type="ECO:0000256" key="3">
    <source>
        <dbReference type="SAM" id="Phobius"/>
    </source>
</evidence>
<keyword evidence="3" id="KW-0812">Transmembrane</keyword>
<dbReference type="EC" id="2.1.1.107" evidence="4"/>
<feature type="coiled-coil region" evidence="1">
    <location>
        <begin position="88"/>
        <end position="122"/>
    </location>
</feature>
<proteinExistence type="predicted"/>
<protein>
    <submittedName>
        <fullName evidence="5">Uroporphyrin-3 C-methyltransferase</fullName>
    </submittedName>
    <submittedName>
        <fullName evidence="4">Uroporphyrinogen-III C-methyltransferase</fullName>
        <ecNumber evidence="4">2.1.1.107</ecNumber>
    </submittedName>
</protein>
<gene>
    <name evidence="4" type="primary">hemX</name>
    <name evidence="4" type="ORF">AWR26_24175</name>
    <name evidence="5" type="ORF">SAMN05216286_5176</name>
</gene>
<evidence type="ECO:0000313" key="7">
    <source>
        <dbReference type="Proteomes" id="UP000182314"/>
    </source>
</evidence>
<keyword evidence="1" id="KW-0175">Coiled coil</keyword>
<dbReference type="RefSeq" id="WP_043955862.1">
    <property type="nucleotide sequence ID" value="NZ_CP014007.2"/>
</dbReference>
<keyword evidence="4" id="KW-0808">Transferase</keyword>
<dbReference type="KEGG" id="kor:AWR26_24175"/>
<evidence type="ECO:0000256" key="2">
    <source>
        <dbReference type="SAM" id="MobiDB-lite"/>
    </source>
</evidence>
<evidence type="ECO:0000313" key="5">
    <source>
        <dbReference type="EMBL" id="SFD33561.1"/>
    </source>
</evidence>
<dbReference type="PANTHER" id="PTHR38043">
    <property type="entry name" value="PROTEIN HEMX"/>
    <property type="match status" value="1"/>
</dbReference>
<dbReference type="EMBL" id="CP014007">
    <property type="protein sequence ID" value="ANI85093.1"/>
    <property type="molecule type" value="Genomic_DNA"/>
</dbReference>
<dbReference type="InterPro" id="IPR007470">
    <property type="entry name" value="HemX"/>
</dbReference>
<reference evidence="5 7" key="1">
    <citation type="submission" date="2016-10" db="EMBL/GenBank/DDBJ databases">
        <authorList>
            <person name="Varghese N."/>
            <person name="Submissions S."/>
        </authorList>
    </citation>
    <scope>NUCLEOTIDE SEQUENCE [LARGE SCALE GENOMIC DNA]</scope>
    <source>
        <strain evidence="5 7">CGMCC 1.7012</strain>
    </source>
</reference>
<dbReference type="GO" id="GO:0004851">
    <property type="term" value="F:uroporphyrin-III C-methyltransferase activity"/>
    <property type="evidence" value="ECO:0007669"/>
    <property type="project" value="UniProtKB-EC"/>
</dbReference>
<accession>A0AA94H948</accession>
<keyword evidence="4" id="KW-0489">Methyltransferase</keyword>
<dbReference type="Proteomes" id="UP000078227">
    <property type="component" value="Chromosome"/>
</dbReference>